<dbReference type="EMBL" id="UYWY01019614">
    <property type="protein sequence ID" value="VDM38420.1"/>
    <property type="molecule type" value="Genomic_DNA"/>
</dbReference>
<dbReference type="SUPFAM" id="SSF57903">
    <property type="entry name" value="FYVE/PHD zinc finger"/>
    <property type="match status" value="1"/>
</dbReference>
<dbReference type="InterPro" id="IPR001487">
    <property type="entry name" value="Bromodomain"/>
</dbReference>
<evidence type="ECO:0000256" key="7">
    <source>
        <dbReference type="ARBA" id="ARBA00023242"/>
    </source>
</evidence>
<dbReference type="PROSITE" id="PS50119">
    <property type="entry name" value="ZF_BBOX"/>
    <property type="match status" value="2"/>
</dbReference>
<organism evidence="15 16">
    <name type="scientific">Toxocara canis</name>
    <name type="common">Canine roundworm</name>
    <dbReference type="NCBI Taxonomy" id="6265"/>
    <lineage>
        <taxon>Eukaryota</taxon>
        <taxon>Metazoa</taxon>
        <taxon>Ecdysozoa</taxon>
        <taxon>Nematoda</taxon>
        <taxon>Chromadorea</taxon>
        <taxon>Rhabditida</taxon>
        <taxon>Spirurina</taxon>
        <taxon>Ascaridomorpha</taxon>
        <taxon>Ascaridoidea</taxon>
        <taxon>Toxocaridae</taxon>
        <taxon>Toxocara</taxon>
    </lineage>
</organism>
<evidence type="ECO:0000256" key="10">
    <source>
        <dbReference type="SAM" id="MobiDB-lite"/>
    </source>
</evidence>
<dbReference type="Proteomes" id="UP000050794">
    <property type="component" value="Unassembled WGS sequence"/>
</dbReference>
<keyword evidence="7" id="KW-0539">Nucleus</keyword>
<feature type="region of interest" description="Disordered" evidence="10">
    <location>
        <begin position="973"/>
        <end position="1005"/>
    </location>
</feature>
<feature type="compositionally biased region" description="Basic and acidic residues" evidence="10">
    <location>
        <begin position="989"/>
        <end position="1005"/>
    </location>
</feature>
<dbReference type="Gene3D" id="1.20.920.10">
    <property type="entry name" value="Bromodomain-like"/>
    <property type="match status" value="1"/>
</dbReference>
<keyword evidence="3 8" id="KW-0863">Zinc-finger</keyword>
<dbReference type="Gene3D" id="3.30.160.60">
    <property type="entry name" value="Classic Zinc Finger"/>
    <property type="match status" value="1"/>
</dbReference>
<dbReference type="SMART" id="SM00249">
    <property type="entry name" value="PHD"/>
    <property type="match status" value="1"/>
</dbReference>
<feature type="compositionally biased region" description="Polar residues" evidence="10">
    <location>
        <begin position="635"/>
        <end position="659"/>
    </location>
</feature>
<evidence type="ECO:0000259" key="11">
    <source>
        <dbReference type="PROSITE" id="PS50014"/>
    </source>
</evidence>
<dbReference type="PANTHER" id="PTHR45915">
    <property type="entry name" value="TRANSCRIPTION INTERMEDIARY FACTOR"/>
    <property type="match status" value="1"/>
</dbReference>
<dbReference type="PROSITE" id="PS01359">
    <property type="entry name" value="ZF_PHD_1"/>
    <property type="match status" value="1"/>
</dbReference>
<accession>A0A183UF29</accession>
<evidence type="ECO:0000256" key="1">
    <source>
        <dbReference type="ARBA" id="ARBA00004123"/>
    </source>
</evidence>
<feature type="compositionally biased region" description="Low complexity" evidence="10">
    <location>
        <begin position="660"/>
        <end position="682"/>
    </location>
</feature>
<feature type="domain" description="B box-type" evidence="13">
    <location>
        <begin position="76"/>
        <end position="125"/>
    </location>
</feature>
<dbReference type="WBParaSite" id="TCNE_0000709901-mRNA-1">
    <property type="protein sequence ID" value="TCNE_0000709901-mRNA-1"/>
    <property type="gene ID" value="TCNE_0000709901"/>
</dbReference>
<dbReference type="PANTHER" id="PTHR45915:SF6">
    <property type="entry name" value="E3 UBIQUITIN-PROTEIN LIGASE TRIM33"/>
    <property type="match status" value="1"/>
</dbReference>
<dbReference type="GO" id="GO:0008270">
    <property type="term" value="F:zinc ion binding"/>
    <property type="evidence" value="ECO:0007669"/>
    <property type="project" value="UniProtKB-KW"/>
</dbReference>
<evidence type="ECO:0000256" key="9">
    <source>
        <dbReference type="PROSITE-ProRule" id="PRU00035"/>
    </source>
</evidence>
<gene>
    <name evidence="14" type="ORF">TCNE_LOCUS7099</name>
</gene>
<reference evidence="16" key="1">
    <citation type="submission" date="2016-06" db="UniProtKB">
        <authorList>
            <consortium name="WormBaseParasite"/>
        </authorList>
    </citation>
    <scope>IDENTIFICATION</scope>
</reference>
<feature type="region of interest" description="Disordered" evidence="10">
    <location>
        <begin position="445"/>
        <end position="466"/>
    </location>
</feature>
<evidence type="ECO:0000256" key="3">
    <source>
        <dbReference type="ARBA" id="ARBA00022771"/>
    </source>
</evidence>
<dbReference type="InterPro" id="IPR011011">
    <property type="entry name" value="Znf_FYVE_PHD"/>
</dbReference>
<evidence type="ECO:0000259" key="13">
    <source>
        <dbReference type="PROSITE" id="PS50119"/>
    </source>
</evidence>
<dbReference type="InterPro" id="IPR036427">
    <property type="entry name" value="Bromodomain-like_sf"/>
</dbReference>
<protein>
    <submittedName>
        <fullName evidence="16">E3 ubiquitin-protein ligase TRIM33</fullName>
    </submittedName>
</protein>
<dbReference type="InterPro" id="IPR009030">
    <property type="entry name" value="Growth_fac_rcpt_cys_sf"/>
</dbReference>
<dbReference type="Gene3D" id="3.30.40.10">
    <property type="entry name" value="Zinc/RING finger domain, C3HC4 (zinc finger)"/>
    <property type="match status" value="1"/>
</dbReference>
<keyword evidence="4" id="KW-0862">Zinc</keyword>
<proteinExistence type="predicted"/>
<dbReference type="InterPro" id="IPR019787">
    <property type="entry name" value="Znf_PHD-finger"/>
</dbReference>
<dbReference type="PROSITE" id="PS50016">
    <property type="entry name" value="ZF_PHD_2"/>
    <property type="match status" value="1"/>
</dbReference>
<keyword evidence="2" id="KW-0479">Metal-binding</keyword>
<feature type="domain" description="B box-type" evidence="13">
    <location>
        <begin position="130"/>
        <end position="173"/>
    </location>
</feature>
<name>A0A183UF29_TOXCA</name>
<evidence type="ECO:0000313" key="14">
    <source>
        <dbReference type="EMBL" id="VDM38420.1"/>
    </source>
</evidence>
<dbReference type="CDD" id="cd15541">
    <property type="entry name" value="PHD_TIF1_like"/>
    <property type="match status" value="1"/>
</dbReference>
<evidence type="ECO:0000256" key="5">
    <source>
        <dbReference type="ARBA" id="ARBA00023054"/>
    </source>
</evidence>
<evidence type="ECO:0000313" key="15">
    <source>
        <dbReference type="Proteomes" id="UP000050794"/>
    </source>
</evidence>
<dbReference type="InterPro" id="IPR000315">
    <property type="entry name" value="Znf_B-box"/>
</dbReference>
<evidence type="ECO:0000259" key="12">
    <source>
        <dbReference type="PROSITE" id="PS50016"/>
    </source>
</evidence>
<dbReference type="InterPro" id="IPR013083">
    <property type="entry name" value="Znf_RING/FYVE/PHD"/>
</dbReference>
<sequence length="1005" mass="111176">MHFERCDGCRVRLRSFGAANTQNSATWLLPCLHAFCTVCKAKCIQGDIQQRRLVCQLCRTECAREQSIALPVSKDCVARLCETAACPDKQLATMRCVNCDELLCEACSQAHRRVTATSGHNLQMISSVCADHVLCANHSRKRLTVYCSCGSMLCKECLAAQTHEGPLHIKTPIVQLAPASHIDEAKIVSSTARETAHIDCSLSMIQVRKNSLEDCVGNLKKEVGNHVVQICQAVMRRGNDLLRSLDTVKHYKAMEYDKLRGELIWQKMRFERINAYVAEVKNYEDPVALVMTKQFLENCIKVIKTKKVSNEGSLNGLQRPPQVQFKPNTDYVLSVLHQWGRVLADLQEAGTLKPVEVAPTPPTSNLLDVPMFDVNRNGVRAPCQYSVVPSTSMAQSRPMAPPMPGAMRPGTPSAPRYAMPVRITPEQMLIIQRQQQMRAAQEMAMRQPQAQPSAQSVNNTPPTNDPRYAAALRQQMRAPSMHPNVAYRFPPAPYCYRGAAAHNSSFDPRFAAGQQYMLPNAPPPVSYPAPQMAPPNIPLSSISSPIPATNLMEALASSFTAFNLLFISANQPFSTCVTSNSSGVVQPNEPAVATREMPPNIAHGAAPDEERKKIISQEMEEARRRREAAQLGERISQTETPTSSADCSARSGSAQPSEITSTTQGSSVDQSSSQVTSSTSNSSPPPKDPAPLRSLKVTIRRCSTGGATTSLVNDPEHVASTTGELVFIVIVHRSTISNTNGENADESKWDDYCYVCQQGCDEKTGSLGCCARCPHVYHNYCHVPPIKQPMESLPDEWACSLCMPAEPLHEDSGVMGSRERLVACLVFLALSVNVVHPSGRLNTNHLQLCSKVLLRCYEHFLQAEPFSHPVPKTVPNYYVIIKHPMDFGTIARRLRERAKDAFVSVLQFIQCMNLVFENCSTFNPPDDEVAQAGRSVYNLYSKAVKEFLPCMKGFVWLYINKYSEGRNNMIVQKDSGLQQVRPRSSESSSEPHAKKPRKEIKDEID</sequence>
<feature type="domain" description="PHD-type" evidence="12">
    <location>
        <begin position="750"/>
        <end position="805"/>
    </location>
</feature>
<keyword evidence="15" id="KW-1185">Reference proteome</keyword>
<dbReference type="SMART" id="SM00297">
    <property type="entry name" value="BROMO"/>
    <property type="match status" value="1"/>
</dbReference>
<evidence type="ECO:0000256" key="8">
    <source>
        <dbReference type="PROSITE-ProRule" id="PRU00024"/>
    </source>
</evidence>
<evidence type="ECO:0000256" key="2">
    <source>
        <dbReference type="ARBA" id="ARBA00022723"/>
    </source>
</evidence>
<dbReference type="InterPro" id="IPR001965">
    <property type="entry name" value="Znf_PHD"/>
</dbReference>
<dbReference type="InterPro" id="IPR019786">
    <property type="entry name" value="Zinc_finger_PHD-type_CS"/>
</dbReference>
<dbReference type="SUPFAM" id="SSF57184">
    <property type="entry name" value="Growth factor receptor domain"/>
    <property type="match status" value="1"/>
</dbReference>
<evidence type="ECO:0000313" key="16">
    <source>
        <dbReference type="WBParaSite" id="TCNE_0000709901-mRNA-1"/>
    </source>
</evidence>
<reference evidence="14 15" key="2">
    <citation type="submission" date="2018-11" db="EMBL/GenBank/DDBJ databases">
        <authorList>
            <consortium name="Pathogen Informatics"/>
        </authorList>
    </citation>
    <scope>NUCLEOTIDE SEQUENCE [LARGE SCALE GENOMIC DNA]</scope>
</reference>
<dbReference type="AlphaFoldDB" id="A0A183UF29"/>
<evidence type="ECO:0000256" key="4">
    <source>
        <dbReference type="ARBA" id="ARBA00022833"/>
    </source>
</evidence>
<comment type="subcellular location">
    <subcellularLocation>
        <location evidence="1">Nucleus</location>
    </subcellularLocation>
</comment>
<keyword evidence="5" id="KW-0175">Coiled coil</keyword>
<feature type="region of interest" description="Disordered" evidence="10">
    <location>
        <begin position="580"/>
        <end position="694"/>
    </location>
</feature>
<dbReference type="SMART" id="SM00336">
    <property type="entry name" value="BBOX"/>
    <property type="match status" value="2"/>
</dbReference>
<dbReference type="GO" id="GO:0000785">
    <property type="term" value="C:chromatin"/>
    <property type="evidence" value="ECO:0007669"/>
    <property type="project" value="TreeGrafter"/>
</dbReference>
<feature type="compositionally biased region" description="Basic and acidic residues" evidence="10">
    <location>
        <begin position="606"/>
        <end position="628"/>
    </location>
</feature>
<dbReference type="GO" id="GO:0005634">
    <property type="term" value="C:nucleus"/>
    <property type="evidence" value="ECO:0007669"/>
    <property type="project" value="UniProtKB-SubCell"/>
</dbReference>
<feature type="compositionally biased region" description="Polar residues" evidence="10">
    <location>
        <begin position="453"/>
        <end position="462"/>
    </location>
</feature>
<keyword evidence="6 9" id="KW-0103">Bromodomain</keyword>
<dbReference type="Pfam" id="PF00439">
    <property type="entry name" value="Bromodomain"/>
    <property type="match status" value="1"/>
</dbReference>
<evidence type="ECO:0000256" key="6">
    <source>
        <dbReference type="ARBA" id="ARBA00023117"/>
    </source>
</evidence>
<dbReference type="SUPFAM" id="SSF47370">
    <property type="entry name" value="Bromodomain"/>
    <property type="match status" value="1"/>
</dbReference>
<feature type="domain" description="Bromo" evidence="11">
    <location>
        <begin position="858"/>
        <end position="930"/>
    </location>
</feature>
<dbReference type="PROSITE" id="PS50014">
    <property type="entry name" value="BROMODOMAIN_2"/>
    <property type="match status" value="1"/>
</dbReference>